<name>A0A368DN78_9PROT</name>
<evidence type="ECO:0000313" key="3">
    <source>
        <dbReference type="Proteomes" id="UP000253570"/>
    </source>
</evidence>
<dbReference type="EMBL" id="QOQD01000008">
    <property type="protein sequence ID" value="RCL73288.1"/>
    <property type="molecule type" value="Genomic_DNA"/>
</dbReference>
<proteinExistence type="predicted"/>
<organism evidence="2 3">
    <name type="scientific">PS1 clade bacterium</name>
    <dbReference type="NCBI Taxonomy" id="2175152"/>
    <lineage>
        <taxon>Bacteria</taxon>
        <taxon>Pseudomonadati</taxon>
        <taxon>Pseudomonadota</taxon>
        <taxon>Alphaproteobacteria</taxon>
        <taxon>PS1 clade</taxon>
    </lineage>
</organism>
<feature type="repeat" description="TPR" evidence="1">
    <location>
        <begin position="283"/>
        <end position="316"/>
    </location>
</feature>
<feature type="repeat" description="TPR" evidence="1">
    <location>
        <begin position="353"/>
        <end position="386"/>
    </location>
</feature>
<feature type="repeat" description="TPR" evidence="1">
    <location>
        <begin position="99"/>
        <end position="132"/>
    </location>
</feature>
<reference evidence="2 3" key="1">
    <citation type="journal article" date="2018" name="Microbiome">
        <title>Fine metagenomic profile of the Mediterranean stratified and mixed water columns revealed by assembly and recruitment.</title>
        <authorList>
            <person name="Haro-Moreno J.M."/>
            <person name="Lopez-Perez M."/>
            <person name="De La Torre J.R."/>
            <person name="Picazo A."/>
            <person name="Camacho A."/>
            <person name="Rodriguez-Valera F."/>
        </authorList>
    </citation>
    <scope>NUCLEOTIDE SEQUENCE [LARGE SCALE GENOMIC DNA]</scope>
    <source>
        <strain evidence="2">MED-G57</strain>
    </source>
</reference>
<dbReference type="InterPro" id="IPR019734">
    <property type="entry name" value="TPR_rpt"/>
</dbReference>
<gene>
    <name evidence="2" type="ORF">DBW71_04140</name>
</gene>
<dbReference type="PANTHER" id="PTHR12558">
    <property type="entry name" value="CELL DIVISION CYCLE 16,23,27"/>
    <property type="match status" value="1"/>
</dbReference>
<dbReference type="SUPFAM" id="SSF48452">
    <property type="entry name" value="TPR-like"/>
    <property type="match status" value="2"/>
</dbReference>
<evidence type="ECO:0000256" key="1">
    <source>
        <dbReference type="PROSITE-ProRule" id="PRU00339"/>
    </source>
</evidence>
<dbReference type="Pfam" id="PF13414">
    <property type="entry name" value="TPR_11"/>
    <property type="match status" value="1"/>
</dbReference>
<evidence type="ECO:0000313" key="2">
    <source>
        <dbReference type="EMBL" id="RCL73288.1"/>
    </source>
</evidence>
<dbReference type="Proteomes" id="UP000253570">
    <property type="component" value="Unassembled WGS sequence"/>
</dbReference>
<dbReference type="Gene3D" id="1.25.40.10">
    <property type="entry name" value="Tetratricopeptide repeat domain"/>
    <property type="match status" value="4"/>
</dbReference>
<comment type="caution">
    <text evidence="2">The sequence shown here is derived from an EMBL/GenBank/DDBJ whole genome shotgun (WGS) entry which is preliminary data.</text>
</comment>
<keyword evidence="1" id="KW-0802">TPR repeat</keyword>
<accession>A0A368DN78</accession>
<dbReference type="Pfam" id="PF12895">
    <property type="entry name" value="ANAPC3"/>
    <property type="match status" value="1"/>
</dbReference>
<feature type="repeat" description="TPR" evidence="1">
    <location>
        <begin position="421"/>
        <end position="454"/>
    </location>
</feature>
<dbReference type="Pfam" id="PF13432">
    <property type="entry name" value="TPR_16"/>
    <property type="match status" value="1"/>
</dbReference>
<dbReference type="AlphaFoldDB" id="A0A368DN78"/>
<dbReference type="SMART" id="SM00028">
    <property type="entry name" value="TPR"/>
    <property type="match status" value="7"/>
</dbReference>
<sequence>MIKFQKIPTLIVLLLFCIFSFQKSYSDDKNIEKCYSFSKMGLHEPAIGHCLKLLSSDSNDQKKSYALYYLSNSYFSLGDNVSAIKYIDELIKLNTTITKETFYLAGLIHLKLGDYEQASFYLQKAIESGLDGIDIQRLYARSLFKSGQADLSNLILTGLMYKNSDDKISMTQLTENLIILEDYSKAEGIINKIIKIDPEYSYSYYLKYQLSRYENDYKNALVNINKALLRDRSNIRYIIEKVKILTQDKKYELAKYNISNIKKFDPNNIQSSLLLDNILDIQALDLQEKARNFIKSKDYDKSINHYNNAIKYNPANSLFYFERGQVYLILENYEKSADDLIIAVSLNNDLEKNNLNLLLGKIFFKQGNIKLSLEYMDKELKVNPSSNEALMWQVRSLSEIGQYEEASIYADKLIKYNPDSPDGYAILGDIKLMLGNINESNLLHEKALSIDPEYNIATKTKVF</sequence>
<dbReference type="PANTHER" id="PTHR12558:SF13">
    <property type="entry name" value="CELL DIVISION CYCLE PROTEIN 27 HOMOLOG"/>
    <property type="match status" value="1"/>
</dbReference>
<protein>
    <submittedName>
        <fullName evidence="2">Tetratricopeptide repeat protein</fullName>
    </submittedName>
</protein>
<dbReference type="InterPro" id="IPR011990">
    <property type="entry name" value="TPR-like_helical_dom_sf"/>
</dbReference>
<dbReference type="PROSITE" id="PS50005">
    <property type="entry name" value="TPR"/>
    <property type="match status" value="4"/>
</dbReference>